<accession>A0A0G0JEY6</accession>
<evidence type="ECO:0000256" key="1">
    <source>
        <dbReference type="ARBA" id="ARBA00004651"/>
    </source>
</evidence>
<keyword evidence="6 8" id="KW-1133">Transmembrane helix</keyword>
<dbReference type="PANTHER" id="PTHR33908:SF11">
    <property type="entry name" value="MEMBRANE PROTEIN"/>
    <property type="match status" value="1"/>
</dbReference>
<keyword evidence="5 8" id="KW-0812">Transmembrane</keyword>
<evidence type="ECO:0000256" key="5">
    <source>
        <dbReference type="ARBA" id="ARBA00022692"/>
    </source>
</evidence>
<keyword evidence="3" id="KW-0328">Glycosyltransferase</keyword>
<feature type="transmembrane region" description="Helical" evidence="8">
    <location>
        <begin position="344"/>
        <end position="363"/>
    </location>
</feature>
<evidence type="ECO:0000256" key="2">
    <source>
        <dbReference type="ARBA" id="ARBA00022475"/>
    </source>
</evidence>
<comment type="caution">
    <text evidence="10">The sequence shown here is derived from an EMBL/GenBank/DDBJ whole genome shotgun (WGS) entry which is preliminary data.</text>
</comment>
<dbReference type="InterPro" id="IPR050297">
    <property type="entry name" value="LipidA_mod_glycosyltrf_83"/>
</dbReference>
<feature type="transmembrane region" description="Helical" evidence="8">
    <location>
        <begin position="148"/>
        <end position="178"/>
    </location>
</feature>
<keyword evidence="4" id="KW-0808">Transferase</keyword>
<dbReference type="GO" id="GO:0005886">
    <property type="term" value="C:plasma membrane"/>
    <property type="evidence" value="ECO:0007669"/>
    <property type="project" value="UniProtKB-SubCell"/>
</dbReference>
<feature type="domain" description="Glycosyltransferase RgtA/B/C/D-like" evidence="9">
    <location>
        <begin position="53"/>
        <end position="203"/>
    </location>
</feature>
<dbReference type="EMBL" id="LBSV01000001">
    <property type="protein sequence ID" value="KKQ26726.1"/>
    <property type="molecule type" value="Genomic_DNA"/>
</dbReference>
<gene>
    <name evidence="10" type="ORF">US40_C0001G0075</name>
</gene>
<reference evidence="10 11" key="1">
    <citation type="journal article" date="2015" name="Nature">
        <title>rRNA introns, odd ribosomes, and small enigmatic genomes across a large radiation of phyla.</title>
        <authorList>
            <person name="Brown C.T."/>
            <person name="Hug L.A."/>
            <person name="Thomas B.C."/>
            <person name="Sharon I."/>
            <person name="Castelle C.J."/>
            <person name="Singh A."/>
            <person name="Wilkins M.J."/>
            <person name="Williams K.H."/>
            <person name="Banfield J.F."/>
        </authorList>
    </citation>
    <scope>NUCLEOTIDE SEQUENCE [LARGE SCALE GENOMIC DNA]</scope>
</reference>
<feature type="transmembrane region" description="Helical" evidence="8">
    <location>
        <begin position="88"/>
        <end position="111"/>
    </location>
</feature>
<keyword evidence="7 8" id="KW-0472">Membrane</keyword>
<dbReference type="Pfam" id="PF13231">
    <property type="entry name" value="PMT_2"/>
    <property type="match status" value="1"/>
</dbReference>
<feature type="transmembrane region" description="Helical" evidence="8">
    <location>
        <begin position="118"/>
        <end position="136"/>
    </location>
</feature>
<feature type="transmembrane region" description="Helical" evidence="8">
    <location>
        <begin position="185"/>
        <end position="204"/>
    </location>
</feature>
<evidence type="ECO:0000256" key="8">
    <source>
        <dbReference type="SAM" id="Phobius"/>
    </source>
</evidence>
<dbReference type="PANTHER" id="PTHR33908">
    <property type="entry name" value="MANNOSYLTRANSFERASE YKCB-RELATED"/>
    <property type="match status" value="1"/>
</dbReference>
<dbReference type="AlphaFoldDB" id="A0A0G0JEY6"/>
<keyword evidence="2" id="KW-1003">Cell membrane</keyword>
<evidence type="ECO:0000313" key="11">
    <source>
        <dbReference type="Proteomes" id="UP000034917"/>
    </source>
</evidence>
<name>A0A0G0JEY6_9BACT</name>
<comment type="subcellular location">
    <subcellularLocation>
        <location evidence="1">Cell membrane</location>
        <topology evidence="1">Multi-pass membrane protein</topology>
    </subcellularLocation>
</comment>
<proteinExistence type="predicted"/>
<protein>
    <recommendedName>
        <fullName evidence="9">Glycosyltransferase RgtA/B/C/D-like domain-containing protein</fullName>
    </recommendedName>
</protein>
<evidence type="ECO:0000256" key="6">
    <source>
        <dbReference type="ARBA" id="ARBA00022989"/>
    </source>
</evidence>
<feature type="transmembrane region" description="Helical" evidence="8">
    <location>
        <begin position="289"/>
        <end position="307"/>
    </location>
</feature>
<organism evidence="10 11">
    <name type="scientific">Candidatus Roizmanbacteria bacterium GW2011_GWC2_37_13</name>
    <dbReference type="NCBI Taxonomy" id="1618486"/>
    <lineage>
        <taxon>Bacteria</taxon>
        <taxon>Candidatus Roizmaniibacteriota</taxon>
    </lineage>
</organism>
<feature type="transmembrane region" description="Helical" evidence="8">
    <location>
        <begin position="250"/>
        <end position="268"/>
    </location>
</feature>
<evidence type="ECO:0000259" key="9">
    <source>
        <dbReference type="Pfam" id="PF13231"/>
    </source>
</evidence>
<dbReference type="InterPro" id="IPR038731">
    <property type="entry name" value="RgtA/B/C-like"/>
</dbReference>
<dbReference type="GO" id="GO:0016763">
    <property type="term" value="F:pentosyltransferase activity"/>
    <property type="evidence" value="ECO:0007669"/>
    <property type="project" value="TreeGrafter"/>
</dbReference>
<evidence type="ECO:0000256" key="7">
    <source>
        <dbReference type="ARBA" id="ARBA00023136"/>
    </source>
</evidence>
<dbReference type="GO" id="GO:0009103">
    <property type="term" value="P:lipopolysaccharide biosynthetic process"/>
    <property type="evidence" value="ECO:0007669"/>
    <property type="project" value="UniProtKB-ARBA"/>
</dbReference>
<evidence type="ECO:0000256" key="4">
    <source>
        <dbReference type="ARBA" id="ARBA00022679"/>
    </source>
</evidence>
<evidence type="ECO:0000313" key="10">
    <source>
        <dbReference type="EMBL" id="KKQ26726.1"/>
    </source>
</evidence>
<dbReference type="Proteomes" id="UP000034917">
    <property type="component" value="Unassembled WGS sequence"/>
</dbReference>
<sequence length="460" mass="54299">MNKKVILVFLFAFLIRLIALDQSLWLDEATTAKVIQNYNYSEIITKFSPLDFHPPLYYLFMKFWTNIFGYSEISLRIPSVLFSLMTGYVVYLIGGIWSAIFFLFNPLIVYYSQEARMYLMATFFLTVALYFFISNIKNQKSKIHIKNQIFFLLFCTLALLTFYGSVFLIAAFLLCFLYKRQYKNLFICLFVVFVDFLLVSPLLHQQLINAKISMTNVTNWSYVLGKANVKNLLLIPIKFSIGRIDFYPKWIYYFISGLWSLFVFSILFNNLKLKIEDSLKIENFKLKILLLYLFTFPLILGFIISFFTPLLQYFRFIYLIPIMAILLSFSLSDKADRQPPRLRRQGLAIAMGFLVFSLVYLLFPQFHREDWKSLVKSLPSDKSVYMILSSSDPVKYYHPNLLIKELRIADYELKDKKILVIPYTADIHGLDYQKLLQEKKFSLTNKKSFRGLILEEYSRQ</sequence>
<feature type="transmembrane region" description="Helical" evidence="8">
    <location>
        <begin position="313"/>
        <end position="332"/>
    </location>
</feature>
<evidence type="ECO:0000256" key="3">
    <source>
        <dbReference type="ARBA" id="ARBA00022676"/>
    </source>
</evidence>